<name>A0A9P1D8D6_9DINO</name>
<reference evidence="2" key="1">
    <citation type="submission" date="2022-10" db="EMBL/GenBank/DDBJ databases">
        <authorList>
            <person name="Chen Y."/>
            <person name="Dougan E. K."/>
            <person name="Chan C."/>
            <person name="Rhodes N."/>
            <person name="Thang M."/>
        </authorList>
    </citation>
    <scope>NUCLEOTIDE SEQUENCE</scope>
</reference>
<keyword evidence="4" id="KW-1185">Reference proteome</keyword>
<evidence type="ECO:0000313" key="4">
    <source>
        <dbReference type="Proteomes" id="UP001152797"/>
    </source>
</evidence>
<evidence type="ECO:0000313" key="3">
    <source>
        <dbReference type="EMBL" id="CAL4792412.1"/>
    </source>
</evidence>
<evidence type="ECO:0000256" key="1">
    <source>
        <dbReference type="SAM" id="MobiDB-lite"/>
    </source>
</evidence>
<dbReference type="EMBL" id="CAMXCT030003558">
    <property type="protein sequence ID" value="CAL4792412.1"/>
    <property type="molecule type" value="Genomic_DNA"/>
</dbReference>
<dbReference type="Proteomes" id="UP001152797">
    <property type="component" value="Unassembled WGS sequence"/>
</dbReference>
<dbReference type="EMBL" id="CAMXCT020003558">
    <property type="protein sequence ID" value="CAL1158475.1"/>
    <property type="molecule type" value="Genomic_DNA"/>
</dbReference>
<protein>
    <submittedName>
        <fullName evidence="2">Uncharacterized protein</fullName>
    </submittedName>
</protein>
<feature type="non-terminal residue" evidence="2">
    <location>
        <position position="654"/>
    </location>
</feature>
<proteinExistence type="predicted"/>
<comment type="caution">
    <text evidence="2">The sequence shown here is derived from an EMBL/GenBank/DDBJ whole genome shotgun (WGS) entry which is preliminary data.</text>
</comment>
<reference evidence="3 4" key="2">
    <citation type="submission" date="2024-05" db="EMBL/GenBank/DDBJ databases">
        <authorList>
            <person name="Chen Y."/>
            <person name="Shah S."/>
            <person name="Dougan E. K."/>
            <person name="Thang M."/>
            <person name="Chan C."/>
        </authorList>
    </citation>
    <scope>NUCLEOTIDE SEQUENCE [LARGE SCALE GENOMIC DNA]</scope>
</reference>
<sequence>LVEALLLSRLLSSAAHVKEVIIRSIHFALGAQAAEYLVGIQKGTFESAFLVQKKTLVFGRARCGQEPFRSASLALAIAMSVQNLKAYFKARLVICDTFGDAETLEKYFSGLLGYCADYGNPLQFDKKVMKINMKTDKKDIIVTELRVKTSFWKLVPWVICGAASTDPEVARGSTERLPNYLQRAPQLVFSRGSTSRAVIDMDKNNKQKTSGPKQNVEPIPLKHFREDLPHKCELVVKPVPSTDHALLTLFEDEKVAMLAQEHMLQWMGHNSFVNLTNHPCAEQLTEEELDVVMQAFEASAISGSGRGLICEGFTEGESNAAESLVSKGMLRNMNASDDGSPMVQLSTKMVSWTLTLQKPEKVFKIREGVSFDIANIIALGKGGRPTTFEVESKLLACGWKFFNGRLKALCPSTSELLFNMKRRFWYHVALLNAKHIFEKGTKCIYHKQSESYYHALLHCPTGTTVDPNKAAAHYKELVGKGTLSTPRLAMLEFEQDEDDEKTNGDDAAASGDGEGEEIENQDDNDAEPGGASPDQDLEENDTDKDAKHTGGNQDPSQGILPSVAKYMSRRVNIDEVAAEDRLKLQSIRSALLKIEEVRPAKVIWGETDMPYKSHYNAERAIANLYWDQLVEMVNKRKEIDLAKAPTSKSSKMVK</sequence>
<feature type="compositionally biased region" description="Acidic residues" evidence="1">
    <location>
        <begin position="513"/>
        <end position="526"/>
    </location>
</feature>
<dbReference type="AlphaFoldDB" id="A0A9P1D8D6"/>
<accession>A0A9P1D8D6</accession>
<evidence type="ECO:0000313" key="2">
    <source>
        <dbReference type="EMBL" id="CAI4005100.1"/>
    </source>
</evidence>
<dbReference type="EMBL" id="CAMXCT010003558">
    <property type="protein sequence ID" value="CAI4005100.1"/>
    <property type="molecule type" value="Genomic_DNA"/>
</dbReference>
<gene>
    <name evidence="2" type="ORF">C1SCF055_LOCUS30855</name>
</gene>
<feature type="region of interest" description="Disordered" evidence="1">
    <location>
        <begin position="493"/>
        <end position="560"/>
    </location>
</feature>
<organism evidence="2">
    <name type="scientific">Cladocopium goreaui</name>
    <dbReference type="NCBI Taxonomy" id="2562237"/>
    <lineage>
        <taxon>Eukaryota</taxon>
        <taxon>Sar</taxon>
        <taxon>Alveolata</taxon>
        <taxon>Dinophyceae</taxon>
        <taxon>Suessiales</taxon>
        <taxon>Symbiodiniaceae</taxon>
        <taxon>Cladocopium</taxon>
    </lineage>
</organism>